<evidence type="ECO:0000259" key="3">
    <source>
        <dbReference type="PROSITE" id="PS51029"/>
    </source>
</evidence>
<evidence type="ECO:0000256" key="2">
    <source>
        <dbReference type="SAM" id="MobiDB-lite"/>
    </source>
</evidence>
<dbReference type="STRING" id="151549.A0A4C1SK47"/>
<dbReference type="PANTHER" id="PTHR12243:SF69">
    <property type="entry name" value="SI:CH73-59F11.3"/>
    <property type="match status" value="1"/>
</dbReference>
<evidence type="ECO:0000259" key="4">
    <source>
        <dbReference type="PROSITE" id="PS51031"/>
    </source>
</evidence>
<dbReference type="EMBL" id="BGZK01003537">
    <property type="protein sequence ID" value="GBP02354.1"/>
    <property type="molecule type" value="Genomic_DNA"/>
</dbReference>
<protein>
    <recommendedName>
        <fullName evidence="7">BESS domain-containing protein</fullName>
    </recommendedName>
</protein>
<comment type="subcellular location">
    <subcellularLocation>
        <location evidence="1">Nucleus</location>
    </subcellularLocation>
</comment>
<feature type="compositionally biased region" description="Polar residues" evidence="2">
    <location>
        <begin position="272"/>
        <end position="291"/>
    </location>
</feature>
<dbReference type="PROSITE" id="PS51031">
    <property type="entry name" value="BESS"/>
    <property type="match status" value="1"/>
</dbReference>
<feature type="compositionally biased region" description="Polar residues" evidence="2">
    <location>
        <begin position="250"/>
        <end position="259"/>
    </location>
</feature>
<dbReference type="Pfam" id="PF02944">
    <property type="entry name" value="BESS"/>
    <property type="match status" value="1"/>
</dbReference>
<dbReference type="AlphaFoldDB" id="A0A4C1SK47"/>
<name>A0A4C1SK47_EUMVA</name>
<sequence>MEVYASPHTTTTWYRPINKFDGLLNCVQTKLSVNYRPNAISVWSSSQARTPTDYLLGRWFSSLQVLEPDGRQEVQKRWANLRTCFRRELNTQKYTKSGQTAIKRRKYVYFEQLPFLFPCIENRQTESNLKEDNSQEIDEDDDEAGPSTSTPIHQQKKRVNIPKHTDLDEALLKALNETNVDEDTNFVLSLVPSLQNLTAEEKLDAKIAILNVFKQIRLARQCTSQSTCNSNMLHQPLSSFSVYHQRTNILPPQPSQAYRTSSTPSPISPQTNIQNIPSPGNSNDTAQSYFRNYSDDSEIYDL</sequence>
<dbReference type="GO" id="GO:0005667">
    <property type="term" value="C:transcription regulator complex"/>
    <property type="evidence" value="ECO:0007669"/>
    <property type="project" value="TreeGrafter"/>
</dbReference>
<dbReference type="InterPro" id="IPR039353">
    <property type="entry name" value="TF_Adf1"/>
</dbReference>
<feature type="region of interest" description="Disordered" evidence="2">
    <location>
        <begin position="127"/>
        <end position="161"/>
    </location>
</feature>
<gene>
    <name evidence="5" type="ORF">EVAR_70173_1</name>
</gene>
<dbReference type="GO" id="GO:0006357">
    <property type="term" value="P:regulation of transcription by RNA polymerase II"/>
    <property type="evidence" value="ECO:0007669"/>
    <property type="project" value="TreeGrafter"/>
</dbReference>
<feature type="region of interest" description="Disordered" evidence="2">
    <location>
        <begin position="250"/>
        <end position="302"/>
    </location>
</feature>
<dbReference type="PANTHER" id="PTHR12243">
    <property type="entry name" value="MADF DOMAIN TRANSCRIPTION FACTOR"/>
    <property type="match status" value="1"/>
</dbReference>
<dbReference type="OrthoDB" id="8118596at2759"/>
<dbReference type="InterPro" id="IPR006578">
    <property type="entry name" value="MADF-dom"/>
</dbReference>
<evidence type="ECO:0000313" key="5">
    <source>
        <dbReference type="EMBL" id="GBP02354.1"/>
    </source>
</evidence>
<dbReference type="Pfam" id="PF10545">
    <property type="entry name" value="MADF_DNA_bdg"/>
    <property type="match status" value="1"/>
</dbReference>
<feature type="domain" description="BESS" evidence="4">
    <location>
        <begin position="180"/>
        <end position="219"/>
    </location>
</feature>
<dbReference type="Proteomes" id="UP000299102">
    <property type="component" value="Unassembled WGS sequence"/>
</dbReference>
<feature type="compositionally biased region" description="Low complexity" evidence="2">
    <location>
        <begin position="260"/>
        <end position="271"/>
    </location>
</feature>
<evidence type="ECO:0000313" key="6">
    <source>
        <dbReference type="Proteomes" id="UP000299102"/>
    </source>
</evidence>
<feature type="compositionally biased region" description="Acidic residues" evidence="2">
    <location>
        <begin position="134"/>
        <end position="144"/>
    </location>
</feature>
<feature type="domain" description="MADF" evidence="3">
    <location>
        <begin position="31"/>
        <end position="121"/>
    </location>
</feature>
<dbReference type="PROSITE" id="PS51029">
    <property type="entry name" value="MADF"/>
    <property type="match status" value="1"/>
</dbReference>
<dbReference type="InterPro" id="IPR004210">
    <property type="entry name" value="BESS_motif"/>
</dbReference>
<reference evidence="5 6" key="1">
    <citation type="journal article" date="2019" name="Commun. Biol.">
        <title>The bagworm genome reveals a unique fibroin gene that provides high tensile strength.</title>
        <authorList>
            <person name="Kono N."/>
            <person name="Nakamura H."/>
            <person name="Ohtoshi R."/>
            <person name="Tomita M."/>
            <person name="Numata K."/>
            <person name="Arakawa K."/>
        </authorList>
    </citation>
    <scope>NUCLEOTIDE SEQUENCE [LARGE SCALE GENOMIC DNA]</scope>
</reference>
<dbReference type="GO" id="GO:0005634">
    <property type="term" value="C:nucleus"/>
    <property type="evidence" value="ECO:0007669"/>
    <property type="project" value="UniProtKB-SubCell"/>
</dbReference>
<evidence type="ECO:0000256" key="1">
    <source>
        <dbReference type="PROSITE-ProRule" id="PRU00371"/>
    </source>
</evidence>
<dbReference type="GO" id="GO:0003677">
    <property type="term" value="F:DNA binding"/>
    <property type="evidence" value="ECO:0007669"/>
    <property type="project" value="InterPro"/>
</dbReference>
<keyword evidence="6" id="KW-1185">Reference proteome</keyword>
<evidence type="ECO:0008006" key="7">
    <source>
        <dbReference type="Google" id="ProtNLM"/>
    </source>
</evidence>
<accession>A0A4C1SK47</accession>
<proteinExistence type="predicted"/>
<keyword evidence="1" id="KW-0539">Nucleus</keyword>
<organism evidence="5 6">
    <name type="scientific">Eumeta variegata</name>
    <name type="common">Bagworm moth</name>
    <name type="synonym">Eumeta japonica</name>
    <dbReference type="NCBI Taxonomy" id="151549"/>
    <lineage>
        <taxon>Eukaryota</taxon>
        <taxon>Metazoa</taxon>
        <taxon>Ecdysozoa</taxon>
        <taxon>Arthropoda</taxon>
        <taxon>Hexapoda</taxon>
        <taxon>Insecta</taxon>
        <taxon>Pterygota</taxon>
        <taxon>Neoptera</taxon>
        <taxon>Endopterygota</taxon>
        <taxon>Lepidoptera</taxon>
        <taxon>Glossata</taxon>
        <taxon>Ditrysia</taxon>
        <taxon>Tineoidea</taxon>
        <taxon>Psychidae</taxon>
        <taxon>Oiketicinae</taxon>
        <taxon>Eumeta</taxon>
    </lineage>
</organism>
<comment type="caution">
    <text evidence="5">The sequence shown here is derived from an EMBL/GenBank/DDBJ whole genome shotgun (WGS) entry which is preliminary data.</text>
</comment>